<sequence length="346" mass="38605">MIVNKLKREVFYRVLFIGFISLFTSKLFAQDPHFSQFYASPLTLNPAFAGKFEGDVRAAGNYRNQWSSINNAFQTMTAAIDMPILKDKIADRDLLGIGIMGYSDKSANSAVNFNYASFTTSFHKGLDENGYHQIGLGLQGTYSNMTINTSMLQFEDQLTTLGFTNLTSESFANSTLKNHYFDINAGLLYTGSTDENNNFYFGVSGYHLSSPKQNFTEGNYHIQPRYTFHGGAHFPVGDITSLHVSALHSVQAGAHETMMGGVMQFALTDPDNSVTETNFYAGSWIRFKDAIIPYVGLDFYDFKLGLSYDITTSQAKTITQSRGGLELSLAYIFKNRNKGYLPCPQF</sequence>
<accession>A0A5P2FVW8</accession>
<dbReference type="KEGG" id="arac:E0W69_001000"/>
<dbReference type="InterPro" id="IPR019861">
    <property type="entry name" value="PorP/SprF_Bacteroidetes"/>
</dbReference>
<reference evidence="1 2" key="1">
    <citation type="submission" date="2019-09" db="EMBL/GenBank/DDBJ databases">
        <title>Complete genome sequence of Arachidicoccus sp. B3-10 isolated from apple orchard soil.</title>
        <authorList>
            <person name="Kim H.S."/>
            <person name="Han K.-I."/>
            <person name="Suh M.K."/>
            <person name="Lee K.C."/>
            <person name="Eom M.K."/>
            <person name="Kim J.-S."/>
            <person name="Kang S.W."/>
            <person name="Sin Y."/>
            <person name="Lee J.-S."/>
        </authorList>
    </citation>
    <scope>NUCLEOTIDE SEQUENCE [LARGE SCALE GENOMIC DNA]</scope>
    <source>
        <strain evidence="1 2">B3-10</strain>
    </source>
</reference>
<evidence type="ECO:0000313" key="2">
    <source>
        <dbReference type="Proteomes" id="UP000292424"/>
    </source>
</evidence>
<protein>
    <submittedName>
        <fullName evidence="1">Type IX secretion system membrane protein PorP/SprF</fullName>
    </submittedName>
</protein>
<dbReference type="AlphaFoldDB" id="A0A5P2FVW8"/>
<dbReference type="NCBIfam" id="TIGR03519">
    <property type="entry name" value="T9SS_PorP_fam"/>
    <property type="match status" value="1"/>
</dbReference>
<dbReference type="OrthoDB" id="1186563at2"/>
<dbReference type="RefSeq" id="WP_131328173.1">
    <property type="nucleotide sequence ID" value="NZ_CP044016.1"/>
</dbReference>
<dbReference type="Pfam" id="PF11751">
    <property type="entry name" value="PorP_SprF"/>
    <property type="match status" value="1"/>
</dbReference>
<name>A0A5P2FVW8_9BACT</name>
<dbReference type="Proteomes" id="UP000292424">
    <property type="component" value="Chromosome"/>
</dbReference>
<proteinExistence type="predicted"/>
<keyword evidence="2" id="KW-1185">Reference proteome</keyword>
<evidence type="ECO:0000313" key="1">
    <source>
        <dbReference type="EMBL" id="QES87295.1"/>
    </source>
</evidence>
<dbReference type="EMBL" id="CP044016">
    <property type="protein sequence ID" value="QES87295.1"/>
    <property type="molecule type" value="Genomic_DNA"/>
</dbReference>
<organism evidence="1 2">
    <name type="scientific">Rhizosphaericola mali</name>
    <dbReference type="NCBI Taxonomy" id="2545455"/>
    <lineage>
        <taxon>Bacteria</taxon>
        <taxon>Pseudomonadati</taxon>
        <taxon>Bacteroidota</taxon>
        <taxon>Chitinophagia</taxon>
        <taxon>Chitinophagales</taxon>
        <taxon>Chitinophagaceae</taxon>
        <taxon>Rhizosphaericola</taxon>
    </lineage>
</organism>
<gene>
    <name evidence="1" type="ORF">E0W69_001000</name>
</gene>